<dbReference type="InterPro" id="IPR029068">
    <property type="entry name" value="Glyas_Bleomycin-R_OHBP_Dase"/>
</dbReference>
<dbReference type="Pfam" id="PF13468">
    <property type="entry name" value="Glyoxalase_3"/>
    <property type="match status" value="1"/>
</dbReference>
<keyword evidence="3" id="KW-1185">Reference proteome</keyword>
<protein>
    <recommendedName>
        <fullName evidence="1">Glyoxalase-like domain-containing protein</fullName>
    </recommendedName>
</protein>
<comment type="caution">
    <text evidence="2">The sequence shown here is derived from an EMBL/GenBank/DDBJ whole genome shotgun (WGS) entry which is preliminary data.</text>
</comment>
<dbReference type="PANTHER" id="PTHR40265">
    <property type="entry name" value="BLL2707 PROTEIN"/>
    <property type="match status" value="1"/>
</dbReference>
<evidence type="ECO:0000313" key="3">
    <source>
        <dbReference type="Proteomes" id="UP001229244"/>
    </source>
</evidence>
<organism evidence="2 3">
    <name type="scientific">Amorphus orientalis</name>
    <dbReference type="NCBI Taxonomy" id="649198"/>
    <lineage>
        <taxon>Bacteria</taxon>
        <taxon>Pseudomonadati</taxon>
        <taxon>Pseudomonadota</taxon>
        <taxon>Alphaproteobacteria</taxon>
        <taxon>Hyphomicrobiales</taxon>
        <taxon>Amorphaceae</taxon>
        <taxon>Amorphus</taxon>
    </lineage>
</organism>
<dbReference type="Proteomes" id="UP001229244">
    <property type="component" value="Unassembled WGS sequence"/>
</dbReference>
<dbReference type="SUPFAM" id="SSF54593">
    <property type="entry name" value="Glyoxalase/Bleomycin resistance protein/Dihydroxybiphenyl dioxygenase"/>
    <property type="match status" value="1"/>
</dbReference>
<dbReference type="Gene3D" id="3.10.180.10">
    <property type="entry name" value="2,3-Dihydroxybiphenyl 1,2-Dioxygenase, domain 1"/>
    <property type="match status" value="1"/>
</dbReference>
<reference evidence="2" key="1">
    <citation type="submission" date="2023-07" db="EMBL/GenBank/DDBJ databases">
        <title>Genomic Encyclopedia of Type Strains, Phase IV (KMG-IV): sequencing the most valuable type-strain genomes for metagenomic binning, comparative biology and taxonomic classification.</title>
        <authorList>
            <person name="Goeker M."/>
        </authorList>
    </citation>
    <scope>NUCLEOTIDE SEQUENCE</scope>
    <source>
        <strain evidence="2">DSM 21202</strain>
    </source>
</reference>
<sequence length="295" mass="31163">MSSIHGIDHTVVMAESLEEAALTAHRLGFVTTPAARHPFGTGNVLVQLQGSYLEYLALLDESLFPEDAPGRFSFPSFNRDFLIGEGAGISMLALKTGDPEALQREWAQTGLSTVPPFSFERTARAPDGRDLPVSFTLAFASHADLVRAGVFALTHHHAPENFWHREYQTHPNTAVRMAGVTMVAPDPERAAATLSALVGGSVEPAADALTLPLSDGAVLEVMGPAAFAARFGSDRFGDTRIPRFAAMTIAVADPAATRAVLERNGIAASETGNGLTVPPEEAGGAGYRFVPDDAA</sequence>
<feature type="domain" description="Glyoxalase-like" evidence="1">
    <location>
        <begin position="7"/>
        <end position="197"/>
    </location>
</feature>
<dbReference type="RefSeq" id="WP_306885524.1">
    <property type="nucleotide sequence ID" value="NZ_JAUSUL010000002.1"/>
</dbReference>
<proteinExistence type="predicted"/>
<gene>
    <name evidence="2" type="ORF">J2S73_002158</name>
</gene>
<evidence type="ECO:0000259" key="1">
    <source>
        <dbReference type="Pfam" id="PF13468"/>
    </source>
</evidence>
<dbReference type="PANTHER" id="PTHR40265:SF1">
    <property type="entry name" value="GLYOXALASE-LIKE DOMAIN-CONTAINING PROTEIN"/>
    <property type="match status" value="1"/>
</dbReference>
<accession>A0AAE4AS10</accession>
<evidence type="ECO:0000313" key="2">
    <source>
        <dbReference type="EMBL" id="MDQ0315701.1"/>
    </source>
</evidence>
<name>A0AAE4AS10_9HYPH</name>
<dbReference type="AlphaFoldDB" id="A0AAE4AS10"/>
<dbReference type="EMBL" id="JAUSUL010000002">
    <property type="protein sequence ID" value="MDQ0315701.1"/>
    <property type="molecule type" value="Genomic_DNA"/>
</dbReference>
<dbReference type="InterPro" id="IPR025870">
    <property type="entry name" value="Glyoxalase-like_dom"/>
</dbReference>